<sequence length="730" mass="80754">MAMVAYLLEVGCEELPASFVDSALQQWQTGIPASLTEAHLQAEQMQLFGTPRRLAVLLQGLPNQQPDRTLEVKGPPAQIAYQDGQLTATGEKFAQKQGVDPGSLEVRQVGKGSFVFAVQKVRGRPTAAVIQELAPSWITGLSGERLMRWACGDLKFPRPIRWLVSLWDDQVLPLLLPTHEGNTKPGLVAGRVSQGHRVLGPGAVILKQAESYSEQMQAAGVSPDPAVRQASIQTEVAKLATQVNGEAQIPPALLREVVQLVEWPTAVLGRFEPEFLRLPAAVIETVMITHQRYFPVRDRRDPQKLLPYFITISNGDPEQSERIGAGNSRVVRARLSDARFFYEEDLRIPLAEKVDRLKAVTFAEGLGSMRDKVERIRQISRQIALALNLEPQDQALVDRTAQLCKADLVTQMVYEFPELQGIMGADYARQDGEPEAVADGIEQHYWPLGAGEALPTTLTGRVVGWADRLDTLVGMFRLGRIPTGSSDRFALRRAANSLVLIAWDAEWALDVNQLLQRLVQEYAEGDADTLRALQEFLAQRLQTLLQEEKQIDYDLVRAVLGDPESLRLSDGDSVKSEQSDLPLRALSNLPLTLLRAEYLQHLRATGELADLYPTLNRCARLAAQGSLDYDVVDPAAVIDPQQLQDPAEIQLYEVCQRIYRRGVEPALQGDFTPLVEALQEAAPQVAQFFEAVLVMDPDPVLRANRLNLLGLLRNQSRLLGDMGAVVMPGS</sequence>
<comment type="subcellular location">
    <subcellularLocation>
        <location evidence="8">Cytoplasm</location>
    </subcellularLocation>
</comment>
<comment type="catalytic activity">
    <reaction evidence="7 8">
        <text>tRNA(Gly) + glycine + ATP = glycyl-tRNA(Gly) + AMP + diphosphate</text>
        <dbReference type="Rhea" id="RHEA:16013"/>
        <dbReference type="Rhea" id="RHEA-COMP:9664"/>
        <dbReference type="Rhea" id="RHEA-COMP:9683"/>
        <dbReference type="ChEBI" id="CHEBI:30616"/>
        <dbReference type="ChEBI" id="CHEBI:33019"/>
        <dbReference type="ChEBI" id="CHEBI:57305"/>
        <dbReference type="ChEBI" id="CHEBI:78442"/>
        <dbReference type="ChEBI" id="CHEBI:78522"/>
        <dbReference type="ChEBI" id="CHEBI:456215"/>
        <dbReference type="EC" id="6.1.1.14"/>
    </reaction>
</comment>
<keyword evidence="3 8" id="KW-0547">Nucleotide-binding</keyword>
<dbReference type="InterPro" id="IPR015944">
    <property type="entry name" value="Gly-tRNA-synth_bsu"/>
</dbReference>
<evidence type="ECO:0000313" key="10">
    <source>
        <dbReference type="Proteomes" id="UP000830835"/>
    </source>
</evidence>
<gene>
    <name evidence="8" type="primary">glyS</name>
    <name evidence="9" type="ORF">JX360_02345</name>
</gene>
<evidence type="ECO:0000256" key="6">
    <source>
        <dbReference type="ARBA" id="ARBA00023146"/>
    </source>
</evidence>
<accession>A0ABT0C7I5</accession>
<evidence type="ECO:0000256" key="8">
    <source>
        <dbReference type="HAMAP-Rule" id="MF_00255"/>
    </source>
</evidence>
<dbReference type="EMBL" id="JAFIRA010000003">
    <property type="protein sequence ID" value="MCJ2541753.1"/>
    <property type="molecule type" value="Genomic_DNA"/>
</dbReference>
<evidence type="ECO:0000256" key="7">
    <source>
        <dbReference type="ARBA" id="ARBA00047937"/>
    </source>
</evidence>
<keyword evidence="10" id="KW-1185">Reference proteome</keyword>
<dbReference type="PANTHER" id="PTHR30075:SF2">
    <property type="entry name" value="GLYCINE--TRNA LIGASE, CHLOROPLASTIC_MITOCHONDRIAL 2"/>
    <property type="match status" value="1"/>
</dbReference>
<name>A0ABT0C7I5_THEVL</name>
<reference evidence="9" key="1">
    <citation type="submission" date="2021-02" db="EMBL/GenBank/DDBJ databases">
        <title>The CRISPR/cas machinery reduction and long-range gene transfer in the hot spring cyanobacterium Synechococcus.</title>
        <authorList>
            <person name="Dvorak P."/>
            <person name="Jahodarova E."/>
            <person name="Hasler P."/>
            <person name="Poulickova A."/>
        </authorList>
    </citation>
    <scope>NUCLEOTIDE SEQUENCE</scope>
    <source>
        <strain evidence="9">Rupite</strain>
    </source>
</reference>
<evidence type="ECO:0000256" key="5">
    <source>
        <dbReference type="ARBA" id="ARBA00022917"/>
    </source>
</evidence>
<evidence type="ECO:0000313" key="9">
    <source>
        <dbReference type="EMBL" id="MCJ2541753.1"/>
    </source>
</evidence>
<dbReference type="Proteomes" id="UP000830835">
    <property type="component" value="Unassembled WGS sequence"/>
</dbReference>
<evidence type="ECO:0000256" key="4">
    <source>
        <dbReference type="ARBA" id="ARBA00022840"/>
    </source>
</evidence>
<comment type="subunit">
    <text evidence="8">Tetramer of two alpha and two beta subunits.</text>
</comment>
<comment type="caution">
    <text evidence="9">The sequence shown here is derived from an EMBL/GenBank/DDBJ whole genome shotgun (WGS) entry which is preliminary data.</text>
</comment>
<keyword evidence="5 8" id="KW-0648">Protein biosynthesis</keyword>
<dbReference type="PROSITE" id="PS50861">
    <property type="entry name" value="AA_TRNA_LIGASE_II_GLYAB"/>
    <property type="match status" value="1"/>
</dbReference>
<dbReference type="GO" id="GO:0004820">
    <property type="term" value="F:glycine-tRNA ligase activity"/>
    <property type="evidence" value="ECO:0007669"/>
    <property type="project" value="UniProtKB-EC"/>
</dbReference>
<dbReference type="PANTHER" id="PTHR30075">
    <property type="entry name" value="GLYCYL-TRNA SYNTHETASE"/>
    <property type="match status" value="1"/>
</dbReference>
<organism evidence="9 10">
    <name type="scientific">Thermostichus vulcanus str. 'Rupite'</name>
    <dbReference type="NCBI Taxonomy" id="2813851"/>
    <lineage>
        <taxon>Bacteria</taxon>
        <taxon>Bacillati</taxon>
        <taxon>Cyanobacteriota</taxon>
        <taxon>Cyanophyceae</taxon>
        <taxon>Thermostichales</taxon>
        <taxon>Thermostichaceae</taxon>
        <taxon>Thermostichus</taxon>
    </lineage>
</organism>
<dbReference type="Pfam" id="PF02092">
    <property type="entry name" value="tRNA_synt_2f"/>
    <property type="match status" value="1"/>
</dbReference>
<dbReference type="SUPFAM" id="SSF109604">
    <property type="entry name" value="HD-domain/PDEase-like"/>
    <property type="match status" value="1"/>
</dbReference>
<proteinExistence type="inferred from homology"/>
<evidence type="ECO:0000256" key="1">
    <source>
        <dbReference type="ARBA" id="ARBA00008226"/>
    </source>
</evidence>
<keyword evidence="6 8" id="KW-0030">Aminoacyl-tRNA synthetase</keyword>
<keyword evidence="4 8" id="KW-0067">ATP-binding</keyword>
<keyword evidence="8" id="KW-0963">Cytoplasm</keyword>
<comment type="similarity">
    <text evidence="1 8">Belongs to the class-II aminoacyl-tRNA synthetase family.</text>
</comment>
<dbReference type="HAMAP" id="MF_00255">
    <property type="entry name" value="Gly_tRNA_synth_beta"/>
    <property type="match status" value="1"/>
</dbReference>
<dbReference type="NCBIfam" id="TIGR00211">
    <property type="entry name" value="glyS"/>
    <property type="match status" value="1"/>
</dbReference>
<dbReference type="PRINTS" id="PR01045">
    <property type="entry name" value="TRNASYNTHGB"/>
</dbReference>
<dbReference type="InterPro" id="IPR006194">
    <property type="entry name" value="Gly-tRNA-synth_heterodimer"/>
</dbReference>
<keyword evidence="2 8" id="KW-0436">Ligase</keyword>
<evidence type="ECO:0000256" key="3">
    <source>
        <dbReference type="ARBA" id="ARBA00022741"/>
    </source>
</evidence>
<dbReference type="EC" id="6.1.1.14" evidence="8"/>
<evidence type="ECO:0000256" key="2">
    <source>
        <dbReference type="ARBA" id="ARBA00022598"/>
    </source>
</evidence>
<protein>
    <recommendedName>
        <fullName evidence="8">Glycine--tRNA ligase beta subunit</fullName>
        <ecNumber evidence="8">6.1.1.14</ecNumber>
    </recommendedName>
    <alternativeName>
        <fullName evidence="8">Glycyl-tRNA synthetase beta subunit</fullName>
        <shortName evidence="8">GlyRS</shortName>
    </alternativeName>
</protein>